<keyword evidence="5" id="KW-0325">Glycoprotein</keyword>
<protein>
    <submittedName>
        <fullName evidence="7">Uncharacterized protein</fullName>
    </submittedName>
</protein>
<dbReference type="PANTHER" id="PTHR11010">
    <property type="entry name" value="PROTEASE S28 PRO-X CARBOXYPEPTIDASE-RELATED"/>
    <property type="match status" value="1"/>
</dbReference>
<keyword evidence="2" id="KW-0645">Protease</keyword>
<keyword evidence="3" id="KW-0732">Signal</keyword>
<comment type="similarity">
    <text evidence="1">Belongs to the peptidase S28 family.</text>
</comment>
<feature type="compositionally biased region" description="Polar residues" evidence="6">
    <location>
        <begin position="356"/>
        <end position="368"/>
    </location>
</feature>
<dbReference type="InterPro" id="IPR042269">
    <property type="entry name" value="Ser_carbopepase_S28_SKS"/>
</dbReference>
<proteinExistence type="inferred from homology"/>
<evidence type="ECO:0000313" key="7">
    <source>
        <dbReference type="EMBL" id="CAE0728644.1"/>
    </source>
</evidence>
<dbReference type="PANTHER" id="PTHR11010:SF38">
    <property type="entry name" value="LYSOSOMAL PRO-X CARBOXYPEPTIDASE"/>
    <property type="match status" value="1"/>
</dbReference>
<dbReference type="InterPro" id="IPR008758">
    <property type="entry name" value="Peptidase_S28"/>
</dbReference>
<evidence type="ECO:0000256" key="3">
    <source>
        <dbReference type="ARBA" id="ARBA00022729"/>
    </source>
</evidence>
<evidence type="ECO:0000256" key="1">
    <source>
        <dbReference type="ARBA" id="ARBA00011079"/>
    </source>
</evidence>
<dbReference type="Gene3D" id="1.20.120.980">
    <property type="entry name" value="Serine carboxypeptidase S28, SKS domain"/>
    <property type="match status" value="1"/>
</dbReference>
<dbReference type="GO" id="GO:0070008">
    <property type="term" value="F:serine-type exopeptidase activity"/>
    <property type="evidence" value="ECO:0007669"/>
    <property type="project" value="InterPro"/>
</dbReference>
<dbReference type="AlphaFoldDB" id="A0A7S4AWY8"/>
<dbReference type="EMBL" id="HBIX01032525">
    <property type="protein sequence ID" value="CAE0728644.1"/>
    <property type="molecule type" value="Transcribed_RNA"/>
</dbReference>
<dbReference type="Gene3D" id="3.40.50.1820">
    <property type="entry name" value="alpha/beta hydrolase"/>
    <property type="match status" value="1"/>
</dbReference>
<dbReference type="Pfam" id="PF05577">
    <property type="entry name" value="Peptidase_S28"/>
    <property type="match status" value="1"/>
</dbReference>
<evidence type="ECO:0000256" key="4">
    <source>
        <dbReference type="ARBA" id="ARBA00022801"/>
    </source>
</evidence>
<keyword evidence="4" id="KW-0378">Hydrolase</keyword>
<gene>
    <name evidence="7" type="ORF">PAUS00366_LOCUS21428</name>
</gene>
<dbReference type="InterPro" id="IPR029058">
    <property type="entry name" value="AB_hydrolase_fold"/>
</dbReference>
<evidence type="ECO:0000256" key="5">
    <source>
        <dbReference type="ARBA" id="ARBA00023180"/>
    </source>
</evidence>
<accession>A0A7S4AWY8</accession>
<name>A0A7S4AWY8_9STRA</name>
<dbReference type="SUPFAM" id="SSF53474">
    <property type="entry name" value="alpha/beta-Hydrolases"/>
    <property type="match status" value="1"/>
</dbReference>
<dbReference type="GO" id="GO:0008239">
    <property type="term" value="F:dipeptidyl-peptidase activity"/>
    <property type="evidence" value="ECO:0007669"/>
    <property type="project" value="TreeGrafter"/>
</dbReference>
<feature type="region of interest" description="Disordered" evidence="6">
    <location>
        <begin position="327"/>
        <end position="375"/>
    </location>
</feature>
<dbReference type="GO" id="GO:0006508">
    <property type="term" value="P:proteolysis"/>
    <property type="evidence" value="ECO:0007669"/>
    <property type="project" value="UniProtKB-KW"/>
</dbReference>
<sequence>MMGVDARIPVPEEFFESQKIDHLGVTNNEGLWSQRYYTYGKHFQGPGHPIFLILGGEGGISPETGIMYPFVGDHLAKTFGGYVLQPEHRFYGKSRPISGRMAVGSSTPTTYNGEDPRVNLFTSEQALHDAMTLLEHVRKDLGCSSSRDDPSAYCPVITVGGSYPGFLSAFARIMFPEVVDMAYAASAPMNFYAQQTGAFAYYDHITDVAEETMSGCATGVKWSLMEVQRIIMKSQTVLELESVASKVGICKGTIPDYILSTDGSFQTKMAHELMMVVGYTFANDSMANYPPGKDTRLFKACEIFTHKNISPTEKVKTLLTERLHLYGGSGKQRYPPHTDGDDDSSSSSPPPKCWKMTQQLPTGPNATISGGDWSGVGTGPDGESWDFQTCTLLVEAIGFSKDSMFPARDWTLEWLQEHCMARFGVRPRPNELVNRFGFNDLVSNNITNILFTNGLKDGWSVSGIQTNLSDSLIALNFQNGAHHSDLNPLGPSPRDSDDIQEGYKFIARLLGKWLGEVCNNLGDRNAISSTE</sequence>
<evidence type="ECO:0000256" key="2">
    <source>
        <dbReference type="ARBA" id="ARBA00022670"/>
    </source>
</evidence>
<reference evidence="7" key="1">
    <citation type="submission" date="2021-01" db="EMBL/GenBank/DDBJ databases">
        <authorList>
            <person name="Corre E."/>
            <person name="Pelletier E."/>
            <person name="Niang G."/>
            <person name="Scheremetjew M."/>
            <person name="Finn R."/>
            <person name="Kale V."/>
            <person name="Holt S."/>
            <person name="Cochrane G."/>
            <person name="Meng A."/>
            <person name="Brown T."/>
            <person name="Cohen L."/>
        </authorList>
    </citation>
    <scope>NUCLEOTIDE SEQUENCE</scope>
    <source>
        <strain evidence="7">10249 10 AB</strain>
    </source>
</reference>
<evidence type="ECO:0000256" key="6">
    <source>
        <dbReference type="SAM" id="MobiDB-lite"/>
    </source>
</evidence>
<organism evidence="7">
    <name type="scientific">Pseudo-nitzschia australis</name>
    <dbReference type="NCBI Taxonomy" id="44445"/>
    <lineage>
        <taxon>Eukaryota</taxon>
        <taxon>Sar</taxon>
        <taxon>Stramenopiles</taxon>
        <taxon>Ochrophyta</taxon>
        <taxon>Bacillariophyta</taxon>
        <taxon>Bacillariophyceae</taxon>
        <taxon>Bacillariophycidae</taxon>
        <taxon>Bacillariales</taxon>
        <taxon>Bacillariaceae</taxon>
        <taxon>Pseudo-nitzschia</taxon>
    </lineage>
</organism>